<evidence type="ECO:0000313" key="2">
    <source>
        <dbReference type="Proteomes" id="UP001079657"/>
    </source>
</evidence>
<gene>
    <name evidence="1" type="ORF">OXH55_03300</name>
</gene>
<organism evidence="1 2">
    <name type="scientific">Clostridium ganghwense</name>
    <dbReference type="NCBI Taxonomy" id="312089"/>
    <lineage>
        <taxon>Bacteria</taxon>
        <taxon>Bacillati</taxon>
        <taxon>Bacillota</taxon>
        <taxon>Clostridia</taxon>
        <taxon>Eubacteriales</taxon>
        <taxon>Clostridiaceae</taxon>
        <taxon>Clostridium</taxon>
    </lineage>
</organism>
<proteinExistence type="predicted"/>
<dbReference type="Proteomes" id="UP001079657">
    <property type="component" value="Unassembled WGS sequence"/>
</dbReference>
<name>A0ABT4CNM9_9CLOT</name>
<dbReference type="RefSeq" id="WP_268048049.1">
    <property type="nucleotide sequence ID" value="NZ_JAPQES010000001.1"/>
</dbReference>
<accession>A0ABT4CNM9</accession>
<dbReference type="EMBL" id="JAPQES010000001">
    <property type="protein sequence ID" value="MCY6369676.1"/>
    <property type="molecule type" value="Genomic_DNA"/>
</dbReference>
<evidence type="ECO:0008006" key="3">
    <source>
        <dbReference type="Google" id="ProtNLM"/>
    </source>
</evidence>
<keyword evidence="2" id="KW-1185">Reference proteome</keyword>
<protein>
    <recommendedName>
        <fullName evidence="3">LSM domain-containing protein</fullName>
    </recommendedName>
</protein>
<comment type="caution">
    <text evidence="1">The sequence shown here is derived from an EMBL/GenBank/DDBJ whole genome shotgun (WGS) entry which is preliminary data.</text>
</comment>
<sequence>MCEMNNNFENLCNPCGNSPMTLTEFIRKNYRGSRIVVRLRSGIFIAGEVVDGFDNVISLRATGGRIFYVSGIAIDFFF</sequence>
<reference evidence="1" key="1">
    <citation type="submission" date="2022-12" db="EMBL/GenBank/DDBJ databases">
        <authorList>
            <person name="Wang J."/>
        </authorList>
    </citation>
    <scope>NUCLEOTIDE SEQUENCE</scope>
    <source>
        <strain evidence="1">HY-42-06</strain>
    </source>
</reference>
<evidence type="ECO:0000313" key="1">
    <source>
        <dbReference type="EMBL" id="MCY6369676.1"/>
    </source>
</evidence>